<dbReference type="Proteomes" id="UP000186040">
    <property type="component" value="Unassembled WGS sequence"/>
</dbReference>
<dbReference type="CDD" id="cd09008">
    <property type="entry name" value="MTAN"/>
    <property type="match status" value="1"/>
</dbReference>
<sequence>MKVIMTALNEEHAAVREHLDGVRPHRRDGTVFDVGVVAGHPAHRVALALTGAGTAPAAVLTERARVEFAPSAMVFVGVAGGLRDWLAIGDVVVGTKIYSYQGGRSEDDEFLVRPSAWSVAHCLDQEARRLLRGNAWHAFLPGGSEDKAPVAYFEPIAVGDVVLNSRKSELAERLRTSYNDAVAVEMEGSGFAHAAHLGNQVPAIAVRAISDHADGGKASADRLGGQRLAARNAAAFAIALITALEPDTSDAADSVDDNQNPSPAPVIHSSNTARDNASVGQQIGVNLGSLWGGR</sequence>
<keyword evidence="4" id="KW-1185">Reference proteome</keyword>
<feature type="domain" description="Nucleoside phosphorylase" evidence="2">
    <location>
        <begin position="3"/>
        <end position="241"/>
    </location>
</feature>
<dbReference type="PANTHER" id="PTHR46832">
    <property type="entry name" value="5'-METHYLTHIOADENOSINE/S-ADENOSYLHOMOCYSTEINE NUCLEOSIDASE"/>
    <property type="match status" value="1"/>
</dbReference>
<dbReference type="Gene3D" id="3.40.50.1580">
    <property type="entry name" value="Nucleoside phosphorylase domain"/>
    <property type="match status" value="1"/>
</dbReference>
<evidence type="ECO:0000259" key="2">
    <source>
        <dbReference type="Pfam" id="PF01048"/>
    </source>
</evidence>
<dbReference type="GO" id="GO:0008782">
    <property type="term" value="F:adenosylhomocysteine nucleosidase activity"/>
    <property type="evidence" value="ECO:0007669"/>
    <property type="project" value="TreeGrafter"/>
</dbReference>
<dbReference type="EMBL" id="MKQR01000005">
    <property type="protein sequence ID" value="OLR95079.1"/>
    <property type="molecule type" value="Genomic_DNA"/>
</dbReference>
<dbReference type="SUPFAM" id="SSF53167">
    <property type="entry name" value="Purine and uridine phosphorylases"/>
    <property type="match status" value="1"/>
</dbReference>
<dbReference type="Pfam" id="PF01048">
    <property type="entry name" value="PNP_UDP_1"/>
    <property type="match status" value="1"/>
</dbReference>
<dbReference type="InterPro" id="IPR000845">
    <property type="entry name" value="Nucleoside_phosphorylase_d"/>
</dbReference>
<dbReference type="GO" id="GO:0019284">
    <property type="term" value="P:L-methionine salvage from S-adenosylmethionine"/>
    <property type="evidence" value="ECO:0007669"/>
    <property type="project" value="TreeGrafter"/>
</dbReference>
<reference evidence="3 4" key="1">
    <citation type="submission" date="2016-10" db="EMBL/GenBank/DDBJ databases">
        <title>The Draft Genome Sequence of Actinokineospora bangkokensis 44EHWT reveals the biosynthetic pathway of antifungal compounds Thailandins with unusual extender unit butylmalonyl-CoA.</title>
        <authorList>
            <person name="Greule A."/>
            <person name="Intra B."/>
            <person name="Flemming S."/>
            <person name="Rommel M.G."/>
            <person name="Panbangred W."/>
            <person name="Bechthold A."/>
        </authorList>
    </citation>
    <scope>NUCLEOTIDE SEQUENCE [LARGE SCALE GENOMIC DNA]</scope>
    <source>
        <strain evidence="3 4">44EHW</strain>
    </source>
</reference>
<dbReference type="GO" id="GO:0009116">
    <property type="term" value="P:nucleoside metabolic process"/>
    <property type="evidence" value="ECO:0007669"/>
    <property type="project" value="InterPro"/>
</dbReference>
<organism evidence="3 4">
    <name type="scientific">Actinokineospora bangkokensis</name>
    <dbReference type="NCBI Taxonomy" id="1193682"/>
    <lineage>
        <taxon>Bacteria</taxon>
        <taxon>Bacillati</taxon>
        <taxon>Actinomycetota</taxon>
        <taxon>Actinomycetes</taxon>
        <taxon>Pseudonocardiales</taxon>
        <taxon>Pseudonocardiaceae</taxon>
        <taxon>Actinokineospora</taxon>
    </lineage>
</organism>
<dbReference type="GO" id="GO:0005829">
    <property type="term" value="C:cytosol"/>
    <property type="evidence" value="ECO:0007669"/>
    <property type="project" value="TreeGrafter"/>
</dbReference>
<feature type="compositionally biased region" description="Polar residues" evidence="1">
    <location>
        <begin position="268"/>
        <end position="279"/>
    </location>
</feature>
<protein>
    <recommendedName>
        <fullName evidence="2">Nucleoside phosphorylase domain-containing protein</fullName>
    </recommendedName>
</protein>
<dbReference type="PANTHER" id="PTHR46832:SF1">
    <property type="entry name" value="5'-METHYLTHIOADENOSINE_S-ADENOSYLHOMOCYSTEINE NUCLEOSIDASE"/>
    <property type="match status" value="1"/>
</dbReference>
<dbReference type="RefSeq" id="WP_075973312.1">
    <property type="nucleotide sequence ID" value="NZ_MKQR01000005.1"/>
</dbReference>
<accession>A0A1Q9LSU3</accession>
<dbReference type="AlphaFoldDB" id="A0A1Q9LSU3"/>
<dbReference type="OrthoDB" id="44283at2"/>
<evidence type="ECO:0000313" key="3">
    <source>
        <dbReference type="EMBL" id="OLR95079.1"/>
    </source>
</evidence>
<comment type="caution">
    <text evidence="3">The sequence shown here is derived from an EMBL/GenBank/DDBJ whole genome shotgun (WGS) entry which is preliminary data.</text>
</comment>
<proteinExistence type="predicted"/>
<evidence type="ECO:0000256" key="1">
    <source>
        <dbReference type="SAM" id="MobiDB-lite"/>
    </source>
</evidence>
<name>A0A1Q9LSU3_9PSEU</name>
<evidence type="ECO:0000313" key="4">
    <source>
        <dbReference type="Proteomes" id="UP000186040"/>
    </source>
</evidence>
<dbReference type="InterPro" id="IPR035994">
    <property type="entry name" value="Nucleoside_phosphorylase_sf"/>
</dbReference>
<gene>
    <name evidence="3" type="ORF">BJP25_09050</name>
</gene>
<dbReference type="STRING" id="1193682.BJP25_09050"/>
<feature type="region of interest" description="Disordered" evidence="1">
    <location>
        <begin position="249"/>
        <end position="279"/>
    </location>
</feature>
<dbReference type="GO" id="GO:0008930">
    <property type="term" value="F:methylthioadenosine nucleosidase activity"/>
    <property type="evidence" value="ECO:0007669"/>
    <property type="project" value="TreeGrafter"/>
</dbReference>